<reference evidence="1 2" key="1">
    <citation type="submission" date="2021-06" db="EMBL/GenBank/DDBJ databases">
        <title>Caerostris extrusa draft genome.</title>
        <authorList>
            <person name="Kono N."/>
            <person name="Arakawa K."/>
        </authorList>
    </citation>
    <scope>NUCLEOTIDE SEQUENCE [LARGE SCALE GENOMIC DNA]</scope>
</reference>
<accession>A0AAV4TNZ4</accession>
<dbReference type="Proteomes" id="UP001054945">
    <property type="component" value="Unassembled WGS sequence"/>
</dbReference>
<dbReference type="AlphaFoldDB" id="A0AAV4TNZ4"/>
<proteinExistence type="predicted"/>
<dbReference type="EMBL" id="BPLR01011583">
    <property type="protein sequence ID" value="GIY47459.1"/>
    <property type="molecule type" value="Genomic_DNA"/>
</dbReference>
<protein>
    <submittedName>
        <fullName evidence="1">Uncharacterized protein</fullName>
    </submittedName>
</protein>
<organism evidence="1 2">
    <name type="scientific">Caerostris extrusa</name>
    <name type="common">Bark spider</name>
    <name type="synonym">Caerostris bankana</name>
    <dbReference type="NCBI Taxonomy" id="172846"/>
    <lineage>
        <taxon>Eukaryota</taxon>
        <taxon>Metazoa</taxon>
        <taxon>Ecdysozoa</taxon>
        <taxon>Arthropoda</taxon>
        <taxon>Chelicerata</taxon>
        <taxon>Arachnida</taxon>
        <taxon>Araneae</taxon>
        <taxon>Araneomorphae</taxon>
        <taxon>Entelegynae</taxon>
        <taxon>Araneoidea</taxon>
        <taxon>Araneidae</taxon>
        <taxon>Caerostris</taxon>
    </lineage>
</organism>
<name>A0AAV4TNZ4_CAEEX</name>
<evidence type="ECO:0000313" key="2">
    <source>
        <dbReference type="Proteomes" id="UP001054945"/>
    </source>
</evidence>
<comment type="caution">
    <text evidence="1">The sequence shown here is derived from an EMBL/GenBank/DDBJ whole genome shotgun (WGS) entry which is preliminary data.</text>
</comment>
<gene>
    <name evidence="1" type="ORF">CEXT_339281</name>
</gene>
<keyword evidence="2" id="KW-1185">Reference proteome</keyword>
<sequence length="110" mass="12400">MINGLVEAVIYECFSRLIASSFLSAPLRIRSGERVVRKEHFLSTPHPLPPLYRKKHFDVRLGVERTNPISGTEHHYPGTPDEMFDSEFIIRSFTRASTLSLASANPLSTS</sequence>
<evidence type="ECO:0000313" key="1">
    <source>
        <dbReference type="EMBL" id="GIY47459.1"/>
    </source>
</evidence>